<dbReference type="EMBL" id="JTDF01003962">
    <property type="protein sequence ID" value="KAF8567338.1"/>
    <property type="molecule type" value="Genomic_DNA"/>
</dbReference>
<reference evidence="1 2" key="1">
    <citation type="submission" date="2019-07" db="EMBL/GenBank/DDBJ databases">
        <title>Annotation for the trematode Paragonimus westermani.</title>
        <authorList>
            <person name="Choi Y.-J."/>
        </authorList>
    </citation>
    <scope>NUCLEOTIDE SEQUENCE [LARGE SCALE GENOMIC DNA]</scope>
    <source>
        <strain evidence="1">180907_Pwestermani</strain>
    </source>
</reference>
<dbReference type="AlphaFoldDB" id="A0A8T0DK46"/>
<accession>A0A8T0DK46</accession>
<organism evidence="1 2">
    <name type="scientific">Paragonimus westermani</name>
    <dbReference type="NCBI Taxonomy" id="34504"/>
    <lineage>
        <taxon>Eukaryota</taxon>
        <taxon>Metazoa</taxon>
        <taxon>Spiralia</taxon>
        <taxon>Lophotrochozoa</taxon>
        <taxon>Platyhelminthes</taxon>
        <taxon>Trematoda</taxon>
        <taxon>Digenea</taxon>
        <taxon>Plagiorchiida</taxon>
        <taxon>Troglotremata</taxon>
        <taxon>Troglotrematidae</taxon>
        <taxon>Paragonimus</taxon>
    </lineage>
</organism>
<keyword evidence="2" id="KW-1185">Reference proteome</keyword>
<dbReference type="Proteomes" id="UP000699462">
    <property type="component" value="Unassembled WGS sequence"/>
</dbReference>
<sequence length="29" mass="3543">MSVMLWSKQSGYSNPDRSYWCYRSWHPCS</sequence>
<comment type="caution">
    <text evidence="1">The sequence shown here is derived from an EMBL/GenBank/DDBJ whole genome shotgun (WGS) entry which is preliminary data.</text>
</comment>
<proteinExistence type="predicted"/>
<evidence type="ECO:0000313" key="2">
    <source>
        <dbReference type="Proteomes" id="UP000699462"/>
    </source>
</evidence>
<evidence type="ECO:0000313" key="1">
    <source>
        <dbReference type="EMBL" id="KAF8567338.1"/>
    </source>
</evidence>
<name>A0A8T0DK46_9TREM</name>
<gene>
    <name evidence="1" type="ORF">P879_09650</name>
</gene>
<protein>
    <submittedName>
        <fullName evidence="1">Uncharacterized protein</fullName>
    </submittedName>
</protein>